<dbReference type="EMBL" id="GGEC01001696">
    <property type="protein sequence ID" value="MBW82179.1"/>
    <property type="molecule type" value="Transcribed_RNA"/>
</dbReference>
<evidence type="ECO:0000313" key="2">
    <source>
        <dbReference type="EMBL" id="MBW82179.1"/>
    </source>
</evidence>
<keyword evidence="1" id="KW-0732">Signal</keyword>
<organism evidence="2">
    <name type="scientific">Rhizophora mucronata</name>
    <name type="common">Asiatic mangrove</name>
    <dbReference type="NCBI Taxonomy" id="61149"/>
    <lineage>
        <taxon>Eukaryota</taxon>
        <taxon>Viridiplantae</taxon>
        <taxon>Streptophyta</taxon>
        <taxon>Embryophyta</taxon>
        <taxon>Tracheophyta</taxon>
        <taxon>Spermatophyta</taxon>
        <taxon>Magnoliopsida</taxon>
        <taxon>eudicotyledons</taxon>
        <taxon>Gunneridae</taxon>
        <taxon>Pentapetalae</taxon>
        <taxon>rosids</taxon>
        <taxon>fabids</taxon>
        <taxon>Malpighiales</taxon>
        <taxon>Rhizophoraceae</taxon>
        <taxon>Rhizophora</taxon>
    </lineage>
</organism>
<dbReference type="AlphaFoldDB" id="A0A2P2ILS5"/>
<name>A0A2P2ILS5_RHIMU</name>
<evidence type="ECO:0000256" key="1">
    <source>
        <dbReference type="SAM" id="SignalP"/>
    </source>
</evidence>
<reference evidence="2" key="1">
    <citation type="submission" date="2018-02" db="EMBL/GenBank/DDBJ databases">
        <title>Rhizophora mucronata_Transcriptome.</title>
        <authorList>
            <person name="Meera S.P."/>
            <person name="Sreeshan A."/>
            <person name="Augustine A."/>
        </authorList>
    </citation>
    <scope>NUCLEOTIDE SEQUENCE</scope>
    <source>
        <tissue evidence="2">Leaf</tissue>
    </source>
</reference>
<accession>A0A2P2ILS5</accession>
<feature type="signal peptide" evidence="1">
    <location>
        <begin position="1"/>
        <end position="18"/>
    </location>
</feature>
<feature type="chain" id="PRO_5015084957" evidence="1">
    <location>
        <begin position="19"/>
        <end position="173"/>
    </location>
</feature>
<dbReference type="EMBL" id="GGEC01001697">
    <property type="protein sequence ID" value="MBW82180.1"/>
    <property type="molecule type" value="Transcribed_RNA"/>
</dbReference>
<protein>
    <submittedName>
        <fullName evidence="2">Uncharacterized protein MANES_05G142900</fullName>
    </submittedName>
</protein>
<proteinExistence type="predicted"/>
<sequence length="173" mass="19232">MISQPGCPLLLPLPPALSFSICCLCFSASLSTADCSASRPPMSNRDTISGSFSKRASSNSFLAFVLNTSLHNMPRESGHMKNLVARRMSRYRLSASRRVLVSRCRFSNSSSSSLSDFSFFTMCLSNSSSKVSGPSCKRRLLRQTTLRVAMFLENERFCNLCRFALMMPLPLEM</sequence>